<dbReference type="Proteomes" id="UP001275315">
    <property type="component" value="Unassembled WGS sequence"/>
</dbReference>
<dbReference type="RefSeq" id="WP_320380816.1">
    <property type="nucleotide sequence ID" value="NZ_JAWDIQ010000003.1"/>
</dbReference>
<protein>
    <submittedName>
        <fullName evidence="2">Helix-turn-helix transcriptional regulator</fullName>
    </submittedName>
</protein>
<proteinExistence type="predicted"/>
<dbReference type="PROSITE" id="PS50943">
    <property type="entry name" value="HTH_CROC1"/>
    <property type="match status" value="1"/>
</dbReference>
<reference evidence="2 3" key="1">
    <citation type="submission" date="2023-10" db="EMBL/GenBank/DDBJ databases">
        <title>Virgibacillus soli CC-YMP-6 genome.</title>
        <authorList>
            <person name="Miliotis G."/>
            <person name="Sengupta P."/>
            <person name="Hameed A."/>
            <person name="Chuvochina M."/>
            <person name="Mcdonagh F."/>
            <person name="Simpson A.C."/>
            <person name="Singh N.K."/>
            <person name="Rekha P.D."/>
            <person name="Raman K."/>
            <person name="Hugenholtz P."/>
            <person name="Venkateswaran K."/>
        </authorList>
    </citation>
    <scope>NUCLEOTIDE SEQUENCE [LARGE SCALE GENOMIC DNA]</scope>
    <source>
        <strain evidence="2 3">CC-YMP-6</strain>
    </source>
</reference>
<sequence length="71" mass="8341">MNNQTFADIRRYKNMTMREYAEWLGVSLATVSDLENGKRDVSANIRAKLAHRFEVTGEFIEYQRRQQSLSV</sequence>
<keyword evidence="3" id="KW-1185">Reference proteome</keyword>
<feature type="domain" description="HTH cro/C1-type" evidence="1">
    <location>
        <begin position="6"/>
        <end position="60"/>
    </location>
</feature>
<dbReference type="InterPro" id="IPR010982">
    <property type="entry name" value="Lambda_DNA-bd_dom_sf"/>
</dbReference>
<dbReference type="EMBL" id="JAWDIQ010000003">
    <property type="protein sequence ID" value="MDY0409961.1"/>
    <property type="molecule type" value="Genomic_DNA"/>
</dbReference>
<dbReference type="Gene3D" id="1.10.260.40">
    <property type="entry name" value="lambda repressor-like DNA-binding domains"/>
    <property type="match status" value="1"/>
</dbReference>
<gene>
    <name evidence="2" type="ORF">RWD45_16980</name>
</gene>
<dbReference type="Pfam" id="PF01381">
    <property type="entry name" value="HTH_3"/>
    <property type="match status" value="1"/>
</dbReference>
<evidence type="ECO:0000313" key="3">
    <source>
        <dbReference type="Proteomes" id="UP001275315"/>
    </source>
</evidence>
<dbReference type="CDD" id="cd00093">
    <property type="entry name" value="HTH_XRE"/>
    <property type="match status" value="1"/>
</dbReference>
<dbReference type="SUPFAM" id="SSF47413">
    <property type="entry name" value="lambda repressor-like DNA-binding domains"/>
    <property type="match status" value="1"/>
</dbReference>
<name>A0ABU5CVT5_9BACI</name>
<dbReference type="InterPro" id="IPR001387">
    <property type="entry name" value="Cro/C1-type_HTH"/>
</dbReference>
<evidence type="ECO:0000259" key="1">
    <source>
        <dbReference type="PROSITE" id="PS50943"/>
    </source>
</evidence>
<comment type="caution">
    <text evidence="2">The sequence shown here is derived from an EMBL/GenBank/DDBJ whole genome shotgun (WGS) entry which is preliminary data.</text>
</comment>
<evidence type="ECO:0000313" key="2">
    <source>
        <dbReference type="EMBL" id="MDY0409961.1"/>
    </source>
</evidence>
<accession>A0ABU5CVT5</accession>
<organism evidence="2 3">
    <name type="scientific">Paracerasibacillus soli</name>
    <dbReference type="NCBI Taxonomy" id="480284"/>
    <lineage>
        <taxon>Bacteria</taxon>
        <taxon>Bacillati</taxon>
        <taxon>Bacillota</taxon>
        <taxon>Bacilli</taxon>
        <taxon>Bacillales</taxon>
        <taxon>Bacillaceae</taxon>
        <taxon>Paracerasibacillus</taxon>
    </lineage>
</organism>
<dbReference type="SMART" id="SM00530">
    <property type="entry name" value="HTH_XRE"/>
    <property type="match status" value="1"/>
</dbReference>